<dbReference type="GO" id="GO:0008270">
    <property type="term" value="F:zinc ion binding"/>
    <property type="evidence" value="ECO:0007669"/>
    <property type="project" value="UniProtKB-UniRule"/>
</dbReference>
<keyword evidence="5 8" id="KW-0547">Nucleotide-binding</keyword>
<name>A0A1I5XDG6_9FIRM</name>
<comment type="similarity">
    <text evidence="1 8 12">Belongs to the thymidine kinase family.</text>
</comment>
<dbReference type="GO" id="GO:0046104">
    <property type="term" value="P:thymidine metabolic process"/>
    <property type="evidence" value="ECO:0007669"/>
    <property type="project" value="TreeGrafter"/>
</dbReference>
<feature type="binding site" evidence="10">
    <location>
        <begin position="173"/>
        <end position="176"/>
    </location>
    <ligand>
        <name>substrate</name>
    </ligand>
</feature>
<comment type="subunit">
    <text evidence="8">Homotetramer.</text>
</comment>
<dbReference type="InterPro" id="IPR001267">
    <property type="entry name" value="Thymidine_kinase"/>
</dbReference>
<dbReference type="InterPro" id="IPR020633">
    <property type="entry name" value="Thymidine_kinase_CS"/>
</dbReference>
<dbReference type="Gene3D" id="3.30.60.20">
    <property type="match status" value="1"/>
</dbReference>
<evidence type="ECO:0000256" key="8">
    <source>
        <dbReference type="HAMAP-Rule" id="MF_00124"/>
    </source>
</evidence>
<feature type="binding site" evidence="8">
    <location>
        <begin position="91"/>
        <end position="94"/>
    </location>
    <ligand>
        <name>ATP</name>
        <dbReference type="ChEBI" id="CHEBI:30616"/>
    </ligand>
</feature>
<feature type="active site" description="Proton acceptor" evidence="8 9">
    <location>
        <position position="92"/>
    </location>
</feature>
<dbReference type="Proteomes" id="UP000182624">
    <property type="component" value="Unassembled WGS sequence"/>
</dbReference>
<keyword evidence="3 8" id="KW-0237">DNA synthesis</keyword>
<dbReference type="AlphaFoldDB" id="A0A1I5XDG6"/>
<feature type="binding site" evidence="8">
    <location>
        <position position="149"/>
    </location>
    <ligand>
        <name>Zn(2+)</name>
        <dbReference type="ChEBI" id="CHEBI:29105"/>
    </ligand>
</feature>
<dbReference type="Gene3D" id="3.40.50.300">
    <property type="entry name" value="P-loop containing nucleotide triphosphate hydrolases"/>
    <property type="match status" value="1"/>
</dbReference>
<evidence type="ECO:0000256" key="7">
    <source>
        <dbReference type="ARBA" id="ARBA00022840"/>
    </source>
</evidence>
<evidence type="ECO:0000256" key="12">
    <source>
        <dbReference type="RuleBase" id="RU004165"/>
    </source>
</evidence>
<dbReference type="Pfam" id="PF00265">
    <property type="entry name" value="TK"/>
    <property type="match status" value="1"/>
</dbReference>
<evidence type="ECO:0000313" key="13">
    <source>
        <dbReference type="EMBL" id="SFQ30025.1"/>
    </source>
</evidence>
<feature type="binding site" evidence="8">
    <location>
        <position position="185"/>
    </location>
    <ligand>
        <name>Zn(2+)</name>
        <dbReference type="ChEBI" id="CHEBI:29105"/>
    </ligand>
</feature>
<evidence type="ECO:0000256" key="9">
    <source>
        <dbReference type="PIRSR" id="PIRSR035805-1"/>
    </source>
</evidence>
<dbReference type="GO" id="GO:0005524">
    <property type="term" value="F:ATP binding"/>
    <property type="evidence" value="ECO:0007669"/>
    <property type="project" value="UniProtKB-UniRule"/>
</dbReference>
<protein>
    <recommendedName>
        <fullName evidence="2 8">Thymidine kinase</fullName>
        <ecNumber evidence="2 8">2.7.1.21</ecNumber>
    </recommendedName>
</protein>
<dbReference type="GO" id="GO:0005829">
    <property type="term" value="C:cytosol"/>
    <property type="evidence" value="ECO:0007669"/>
    <property type="project" value="TreeGrafter"/>
</dbReference>
<evidence type="ECO:0000256" key="2">
    <source>
        <dbReference type="ARBA" id="ARBA00012118"/>
    </source>
</evidence>
<comment type="caution">
    <text evidence="8">Lacks conserved residue(s) required for the propagation of feature annotation.</text>
</comment>
<keyword evidence="6 8" id="KW-0418">Kinase</keyword>
<dbReference type="InterPro" id="IPR027417">
    <property type="entry name" value="P-loop_NTPase"/>
</dbReference>
<proteinExistence type="inferred from homology"/>
<evidence type="ECO:0000256" key="1">
    <source>
        <dbReference type="ARBA" id="ARBA00007587"/>
    </source>
</evidence>
<keyword evidence="8" id="KW-0862">Zinc</keyword>
<keyword evidence="7 8" id="KW-0067">ATP-binding</keyword>
<feature type="binding site" evidence="10">
    <location>
        <position position="181"/>
    </location>
    <ligand>
        <name>substrate</name>
    </ligand>
</feature>
<dbReference type="SUPFAM" id="SSF52540">
    <property type="entry name" value="P-loop containing nucleoside triphosphate hydrolases"/>
    <property type="match status" value="1"/>
</dbReference>
<sequence>MMGKLYFRYGAMGSSKTANALMVRYNYLEKGQTAILLKPKAEDRDGEKTVKSRIGLSAECTFVEDFLEEVKNEWFTGKSDGWKKLDCVIVDEAQFLSEEQVDMLAEVVDKYDLPVICYGLRTDFTSHLFSGSKRLMEIANYIEEVPTVCWCGRRAHFNARVSDGKIVRSGEQIMMGGNESYVSLCRRHFLSGEVDGARERDL</sequence>
<evidence type="ECO:0000256" key="5">
    <source>
        <dbReference type="ARBA" id="ARBA00022741"/>
    </source>
</evidence>
<dbReference type="GO" id="GO:0071897">
    <property type="term" value="P:DNA biosynthetic process"/>
    <property type="evidence" value="ECO:0007669"/>
    <property type="project" value="UniProtKB-KW"/>
</dbReference>
<dbReference type="PANTHER" id="PTHR11441">
    <property type="entry name" value="THYMIDINE KINASE"/>
    <property type="match status" value="1"/>
</dbReference>
<dbReference type="EMBL" id="FOXO01000031">
    <property type="protein sequence ID" value="SFQ30025.1"/>
    <property type="molecule type" value="Genomic_DNA"/>
</dbReference>
<comment type="subcellular location">
    <subcellularLocation>
        <location evidence="8">Cytoplasm</location>
    </subcellularLocation>
</comment>
<organism evidence="13 14">
    <name type="scientific">Butyrivibrio proteoclasticus</name>
    <dbReference type="NCBI Taxonomy" id="43305"/>
    <lineage>
        <taxon>Bacteria</taxon>
        <taxon>Bacillati</taxon>
        <taxon>Bacillota</taxon>
        <taxon>Clostridia</taxon>
        <taxon>Lachnospirales</taxon>
        <taxon>Lachnospiraceae</taxon>
        <taxon>Butyrivibrio</taxon>
    </lineage>
</organism>
<keyword evidence="8" id="KW-0963">Cytoplasm</keyword>
<dbReference type="GO" id="GO:0004797">
    <property type="term" value="F:thymidine kinase activity"/>
    <property type="evidence" value="ECO:0007669"/>
    <property type="project" value="UniProtKB-UniRule"/>
</dbReference>
<dbReference type="PIRSF" id="PIRSF035805">
    <property type="entry name" value="TK_cell"/>
    <property type="match status" value="1"/>
</dbReference>
<evidence type="ECO:0000256" key="6">
    <source>
        <dbReference type="ARBA" id="ARBA00022777"/>
    </source>
</evidence>
<dbReference type="PROSITE" id="PS00603">
    <property type="entry name" value="TK_CELLULAR_TYPE"/>
    <property type="match status" value="1"/>
</dbReference>
<evidence type="ECO:0000313" key="14">
    <source>
        <dbReference type="Proteomes" id="UP000182624"/>
    </source>
</evidence>
<comment type="catalytic activity">
    <reaction evidence="8 11">
        <text>thymidine + ATP = dTMP + ADP + H(+)</text>
        <dbReference type="Rhea" id="RHEA:19129"/>
        <dbReference type="ChEBI" id="CHEBI:15378"/>
        <dbReference type="ChEBI" id="CHEBI:17748"/>
        <dbReference type="ChEBI" id="CHEBI:30616"/>
        <dbReference type="ChEBI" id="CHEBI:63528"/>
        <dbReference type="ChEBI" id="CHEBI:456216"/>
        <dbReference type="EC" id="2.7.1.21"/>
    </reaction>
</comment>
<dbReference type="EC" id="2.7.1.21" evidence="2 8"/>
<evidence type="ECO:0000256" key="11">
    <source>
        <dbReference type="RuleBase" id="RU000544"/>
    </source>
</evidence>
<evidence type="ECO:0000256" key="4">
    <source>
        <dbReference type="ARBA" id="ARBA00022679"/>
    </source>
</evidence>
<keyword evidence="8" id="KW-0479">Metal-binding</keyword>
<keyword evidence="14" id="KW-1185">Reference proteome</keyword>
<evidence type="ECO:0000256" key="3">
    <source>
        <dbReference type="ARBA" id="ARBA00022634"/>
    </source>
</evidence>
<dbReference type="SUPFAM" id="SSF57716">
    <property type="entry name" value="Glucocorticoid receptor-like (DNA-binding domain)"/>
    <property type="match status" value="1"/>
</dbReference>
<dbReference type="PANTHER" id="PTHR11441:SF0">
    <property type="entry name" value="THYMIDINE KINASE, CYTOSOLIC"/>
    <property type="match status" value="1"/>
</dbReference>
<reference evidence="14" key="1">
    <citation type="submission" date="2016-10" db="EMBL/GenBank/DDBJ databases">
        <authorList>
            <person name="Varghese N."/>
            <person name="Submissions S."/>
        </authorList>
    </citation>
    <scope>NUCLEOTIDE SEQUENCE [LARGE SCALE GENOMIC DNA]</scope>
    <source>
        <strain evidence="14">P18</strain>
    </source>
</reference>
<dbReference type="NCBIfam" id="NF003300">
    <property type="entry name" value="PRK04296.1-5"/>
    <property type="match status" value="1"/>
</dbReference>
<evidence type="ECO:0000256" key="10">
    <source>
        <dbReference type="PIRSR" id="PIRSR035805-2"/>
    </source>
</evidence>
<keyword evidence="4 8" id="KW-0808">Transferase</keyword>
<accession>A0A1I5XDG6</accession>
<dbReference type="HAMAP" id="MF_00124">
    <property type="entry name" value="Thymidine_kinase"/>
    <property type="match status" value="1"/>
</dbReference>
<gene>
    <name evidence="8" type="primary">tdk</name>
    <name evidence="13" type="ORF">SAMN04487928_1312</name>
</gene>
<feature type="binding site" evidence="8">
    <location>
        <position position="188"/>
    </location>
    <ligand>
        <name>Zn(2+)</name>
        <dbReference type="ChEBI" id="CHEBI:29105"/>
    </ligand>
</feature>
<feature type="binding site" evidence="8">
    <location>
        <position position="151"/>
    </location>
    <ligand>
        <name>Zn(2+)</name>
        <dbReference type="ChEBI" id="CHEBI:29105"/>
    </ligand>
</feature>